<dbReference type="EMBL" id="OZ035825">
    <property type="protein sequence ID" value="CAL1602616.1"/>
    <property type="molecule type" value="Genomic_DNA"/>
</dbReference>
<organism evidence="2 3">
    <name type="scientific">Knipowitschia caucasica</name>
    <name type="common">Caucasian dwarf goby</name>
    <name type="synonym">Pomatoschistus caucasicus</name>
    <dbReference type="NCBI Taxonomy" id="637954"/>
    <lineage>
        <taxon>Eukaryota</taxon>
        <taxon>Metazoa</taxon>
        <taxon>Chordata</taxon>
        <taxon>Craniata</taxon>
        <taxon>Vertebrata</taxon>
        <taxon>Euteleostomi</taxon>
        <taxon>Actinopterygii</taxon>
        <taxon>Neopterygii</taxon>
        <taxon>Teleostei</taxon>
        <taxon>Neoteleostei</taxon>
        <taxon>Acanthomorphata</taxon>
        <taxon>Gobiaria</taxon>
        <taxon>Gobiiformes</taxon>
        <taxon>Gobioidei</taxon>
        <taxon>Gobiidae</taxon>
        <taxon>Gobiinae</taxon>
        <taxon>Knipowitschia</taxon>
    </lineage>
</organism>
<protein>
    <submittedName>
        <fullName evidence="2">Uncharacterized protein</fullName>
    </submittedName>
</protein>
<accession>A0AAV2LM33</accession>
<name>A0AAV2LM33_KNICA</name>
<reference evidence="2 3" key="1">
    <citation type="submission" date="2024-04" db="EMBL/GenBank/DDBJ databases">
        <authorList>
            <person name="Waldvogel A.-M."/>
            <person name="Schoenle A."/>
        </authorList>
    </citation>
    <scope>NUCLEOTIDE SEQUENCE [LARGE SCALE GENOMIC DNA]</scope>
</reference>
<evidence type="ECO:0000313" key="3">
    <source>
        <dbReference type="Proteomes" id="UP001497482"/>
    </source>
</evidence>
<gene>
    <name evidence="2" type="ORF">KC01_LOCUS30368</name>
</gene>
<feature type="region of interest" description="Disordered" evidence="1">
    <location>
        <begin position="28"/>
        <end position="70"/>
    </location>
</feature>
<sequence length="195" mass="20826">MGSSTNFSLDLVPDVSPSGVTGRWENHGTSGVTGLWENHGTSQVTGRWENHGTSQVTGRWENHGTSGQRAEQRLRGSSTNFGLDLVPDVSPSGVTGLWENHGTSGQRRLQMSPLVRTMALTWSPYLRRSNQDMCEKDTAKEMVELQENPAVSCPSAAVSCPSAAVSCPSAAVSCPSAAVCSRFSKCESMVHSSLV</sequence>
<dbReference type="AlphaFoldDB" id="A0AAV2LM33"/>
<feature type="compositionally biased region" description="Polar residues" evidence="1">
    <location>
        <begin position="39"/>
        <end position="70"/>
    </location>
</feature>
<evidence type="ECO:0000256" key="1">
    <source>
        <dbReference type="SAM" id="MobiDB-lite"/>
    </source>
</evidence>
<evidence type="ECO:0000313" key="2">
    <source>
        <dbReference type="EMBL" id="CAL1602616.1"/>
    </source>
</evidence>
<keyword evidence="3" id="KW-1185">Reference proteome</keyword>
<dbReference type="Proteomes" id="UP001497482">
    <property type="component" value="Chromosome 3"/>
</dbReference>
<proteinExistence type="predicted"/>